<dbReference type="InterPro" id="IPR000014">
    <property type="entry name" value="PAS"/>
</dbReference>
<evidence type="ECO:0000313" key="11">
    <source>
        <dbReference type="EMBL" id="ACL45350.1"/>
    </source>
</evidence>
<accession>B8HLZ0</accession>
<dbReference type="EMBL" id="CP001344">
    <property type="protein sequence ID" value="ACL45350.1"/>
    <property type="molecule type" value="Genomic_DNA"/>
</dbReference>
<dbReference type="InterPro" id="IPR013656">
    <property type="entry name" value="PAS_4"/>
</dbReference>
<dbReference type="SMART" id="SM00448">
    <property type="entry name" value="REC"/>
    <property type="match status" value="1"/>
</dbReference>
<dbReference type="OrthoDB" id="437650at2"/>
<dbReference type="KEGG" id="cyn:Cyan7425_3015"/>
<evidence type="ECO:0000256" key="3">
    <source>
        <dbReference type="ARBA" id="ARBA00022553"/>
    </source>
</evidence>
<dbReference type="Pfam" id="PF02518">
    <property type="entry name" value="HATPase_c"/>
    <property type="match status" value="1"/>
</dbReference>
<evidence type="ECO:0000256" key="7">
    <source>
        <dbReference type="PROSITE-ProRule" id="PRU00169"/>
    </source>
</evidence>
<dbReference type="AlphaFoldDB" id="B8HLZ0"/>
<dbReference type="InterPro" id="IPR036890">
    <property type="entry name" value="HATPase_C_sf"/>
</dbReference>
<dbReference type="SUPFAM" id="SSF55785">
    <property type="entry name" value="PYP-like sensor domain (PAS domain)"/>
    <property type="match status" value="1"/>
</dbReference>
<feature type="domain" description="Histidine kinase" evidence="8">
    <location>
        <begin position="284"/>
        <end position="497"/>
    </location>
</feature>
<dbReference type="PROSITE" id="PS50110">
    <property type="entry name" value="RESPONSE_REGULATORY"/>
    <property type="match status" value="1"/>
</dbReference>
<dbReference type="SUPFAM" id="SSF52172">
    <property type="entry name" value="CheY-like"/>
    <property type="match status" value="1"/>
</dbReference>
<evidence type="ECO:0000256" key="1">
    <source>
        <dbReference type="ARBA" id="ARBA00000085"/>
    </source>
</evidence>
<dbReference type="InterPro" id="IPR004358">
    <property type="entry name" value="Sig_transdc_His_kin-like_C"/>
</dbReference>
<reference evidence="11" key="1">
    <citation type="submission" date="2009-01" db="EMBL/GenBank/DDBJ databases">
        <title>Complete sequence of chromosome Cyanothece sp. PCC 7425.</title>
        <authorList>
            <consortium name="US DOE Joint Genome Institute"/>
            <person name="Lucas S."/>
            <person name="Copeland A."/>
            <person name="Lapidus A."/>
            <person name="Glavina del Rio T."/>
            <person name="Dalin E."/>
            <person name="Tice H."/>
            <person name="Bruce D."/>
            <person name="Goodwin L."/>
            <person name="Pitluck S."/>
            <person name="Sims D."/>
            <person name="Meineke L."/>
            <person name="Brettin T."/>
            <person name="Detter J.C."/>
            <person name="Han C."/>
            <person name="Larimer F."/>
            <person name="Land M."/>
            <person name="Hauser L."/>
            <person name="Kyrpides N."/>
            <person name="Ovchinnikova G."/>
            <person name="Liberton M."/>
            <person name="Stoeckel J."/>
            <person name="Banerjee A."/>
            <person name="Singh A."/>
            <person name="Page L."/>
            <person name="Sato H."/>
            <person name="Zhao L."/>
            <person name="Sherman L."/>
            <person name="Pakrasi H."/>
            <person name="Richardson P."/>
        </authorList>
    </citation>
    <scope>NUCLEOTIDE SEQUENCE</scope>
    <source>
        <strain evidence="11">PCC 7425</strain>
    </source>
</reference>
<dbReference type="InterPro" id="IPR003594">
    <property type="entry name" value="HATPase_dom"/>
</dbReference>
<dbReference type="InterPro" id="IPR001789">
    <property type="entry name" value="Sig_transdc_resp-reg_receiver"/>
</dbReference>
<feature type="modified residue" description="4-aspartylphosphate" evidence="7">
    <location>
        <position position="60"/>
    </location>
</feature>
<dbReference type="Gene3D" id="3.40.50.2300">
    <property type="match status" value="1"/>
</dbReference>
<dbReference type="Gene3D" id="3.30.565.10">
    <property type="entry name" value="Histidine kinase-like ATPase, C-terminal domain"/>
    <property type="match status" value="1"/>
</dbReference>
<dbReference type="InterPro" id="IPR005467">
    <property type="entry name" value="His_kinase_dom"/>
</dbReference>
<feature type="domain" description="PAC" evidence="10">
    <location>
        <begin position="212"/>
        <end position="266"/>
    </location>
</feature>
<dbReference type="PANTHER" id="PTHR43711">
    <property type="entry name" value="TWO-COMPONENT HISTIDINE KINASE"/>
    <property type="match status" value="1"/>
</dbReference>
<dbReference type="PROSITE" id="PS50113">
    <property type="entry name" value="PAC"/>
    <property type="match status" value="1"/>
</dbReference>
<gene>
    <name evidence="11" type="ordered locus">Cyan7425_3015</name>
</gene>
<keyword evidence="6" id="KW-0902">Two-component regulatory system</keyword>
<dbReference type="InterPro" id="IPR036097">
    <property type="entry name" value="HisK_dim/P_sf"/>
</dbReference>
<dbReference type="Pfam" id="PF00512">
    <property type="entry name" value="HisKA"/>
    <property type="match status" value="1"/>
</dbReference>
<dbReference type="FunFam" id="3.30.565.10:FF:000006">
    <property type="entry name" value="Sensor histidine kinase WalK"/>
    <property type="match status" value="1"/>
</dbReference>
<evidence type="ECO:0000259" key="10">
    <source>
        <dbReference type="PROSITE" id="PS50113"/>
    </source>
</evidence>
<dbReference type="STRING" id="395961.Cyan7425_3015"/>
<feature type="domain" description="Response regulatory" evidence="9">
    <location>
        <begin position="8"/>
        <end position="125"/>
    </location>
</feature>
<dbReference type="SUPFAM" id="SSF55874">
    <property type="entry name" value="ATPase domain of HSP90 chaperone/DNA topoisomerase II/histidine kinase"/>
    <property type="match status" value="1"/>
</dbReference>
<dbReference type="SMART" id="SM00387">
    <property type="entry name" value="HATPase_c"/>
    <property type="match status" value="1"/>
</dbReference>
<keyword evidence="3 7" id="KW-0597">Phosphoprotein</keyword>
<keyword evidence="5 11" id="KW-0418">Kinase</keyword>
<keyword evidence="4" id="KW-0808">Transferase</keyword>
<dbReference type="Gene3D" id="3.30.450.20">
    <property type="entry name" value="PAS domain"/>
    <property type="match status" value="1"/>
</dbReference>
<dbReference type="SUPFAM" id="SSF47384">
    <property type="entry name" value="Homodimeric domain of signal transducing histidine kinase"/>
    <property type="match status" value="1"/>
</dbReference>
<dbReference type="SMART" id="SM00388">
    <property type="entry name" value="HisKA"/>
    <property type="match status" value="1"/>
</dbReference>
<dbReference type="Pfam" id="PF00072">
    <property type="entry name" value="Response_reg"/>
    <property type="match status" value="1"/>
</dbReference>
<organism evidence="11">
    <name type="scientific">Cyanothece sp. (strain PCC 7425 / ATCC 29141)</name>
    <dbReference type="NCBI Taxonomy" id="395961"/>
    <lineage>
        <taxon>Bacteria</taxon>
        <taxon>Bacillati</taxon>
        <taxon>Cyanobacteriota</taxon>
        <taxon>Cyanophyceae</taxon>
        <taxon>Gomontiellales</taxon>
        <taxon>Cyanothecaceae</taxon>
        <taxon>Cyanothece</taxon>
    </lineage>
</organism>
<dbReference type="Pfam" id="PF08448">
    <property type="entry name" value="PAS_4"/>
    <property type="match status" value="1"/>
</dbReference>
<dbReference type="CDD" id="cd00075">
    <property type="entry name" value="HATPase"/>
    <property type="match status" value="1"/>
</dbReference>
<dbReference type="PROSITE" id="PS50109">
    <property type="entry name" value="HIS_KIN"/>
    <property type="match status" value="1"/>
</dbReference>
<evidence type="ECO:0000256" key="5">
    <source>
        <dbReference type="ARBA" id="ARBA00022777"/>
    </source>
</evidence>
<dbReference type="Gene3D" id="1.10.287.130">
    <property type="match status" value="1"/>
</dbReference>
<protein>
    <recommendedName>
        <fullName evidence="2">histidine kinase</fullName>
        <ecNumber evidence="2">2.7.13.3</ecNumber>
    </recommendedName>
</protein>
<evidence type="ECO:0000256" key="4">
    <source>
        <dbReference type="ARBA" id="ARBA00022679"/>
    </source>
</evidence>
<dbReference type="eggNOG" id="COG5002">
    <property type="taxonomic scope" value="Bacteria"/>
</dbReference>
<dbReference type="PRINTS" id="PR00344">
    <property type="entry name" value="BCTRLSENSOR"/>
</dbReference>
<dbReference type="NCBIfam" id="TIGR00229">
    <property type="entry name" value="sensory_box"/>
    <property type="match status" value="1"/>
</dbReference>
<dbReference type="HOGENOM" id="CLU_000445_114_72_3"/>
<proteinExistence type="predicted"/>
<name>B8HLZ0_CYAP4</name>
<evidence type="ECO:0000259" key="8">
    <source>
        <dbReference type="PROSITE" id="PS50109"/>
    </source>
</evidence>
<evidence type="ECO:0000259" key="9">
    <source>
        <dbReference type="PROSITE" id="PS50110"/>
    </source>
</evidence>
<dbReference type="InterPro" id="IPR011006">
    <property type="entry name" value="CheY-like_superfamily"/>
</dbReference>
<dbReference type="CDD" id="cd00130">
    <property type="entry name" value="PAS"/>
    <property type="match status" value="1"/>
</dbReference>
<dbReference type="InterPro" id="IPR000700">
    <property type="entry name" value="PAS-assoc_C"/>
</dbReference>
<evidence type="ECO:0000256" key="6">
    <source>
        <dbReference type="ARBA" id="ARBA00023012"/>
    </source>
</evidence>
<dbReference type="InterPro" id="IPR050736">
    <property type="entry name" value="Sensor_HK_Regulatory"/>
</dbReference>
<comment type="catalytic activity">
    <reaction evidence="1">
        <text>ATP + protein L-histidine = ADP + protein N-phospho-L-histidine.</text>
        <dbReference type="EC" id="2.7.13.3"/>
    </reaction>
</comment>
<dbReference type="PANTHER" id="PTHR43711:SF26">
    <property type="entry name" value="SENSOR HISTIDINE KINASE RCSC"/>
    <property type="match status" value="1"/>
</dbReference>
<dbReference type="GO" id="GO:0000155">
    <property type="term" value="F:phosphorelay sensor kinase activity"/>
    <property type="evidence" value="ECO:0007669"/>
    <property type="project" value="InterPro"/>
</dbReference>
<dbReference type="EC" id="2.7.13.3" evidence="2"/>
<evidence type="ECO:0000256" key="2">
    <source>
        <dbReference type="ARBA" id="ARBA00012438"/>
    </source>
</evidence>
<dbReference type="CDD" id="cd00156">
    <property type="entry name" value="REC"/>
    <property type="match status" value="1"/>
</dbReference>
<dbReference type="CDD" id="cd00082">
    <property type="entry name" value="HisKA"/>
    <property type="match status" value="1"/>
</dbReference>
<sequence>MTSDNAIAVLLVEDNPADIALLMELLQESDAECWKVTSVKRLSAALEQLNKTAFDVILLDLSLPDAQGLDTIAQVQAAVPYLPIVVLTGLQDKTIARQAVAQGAQDYLVKGQLSVELLLKTVSYAIERTQILRRLQESENCFRGVFNQTFQFMSLLSPDGVVLDINQVTREVSGFQDEAVINTFIWEAPYWQSSEQSKRWLETAVLRAAQGETIQSELQSCTSDQIPLWLDFSIKPLKNSKGDINLLIAEGRDISKLKRAEAEIRRSLEKEQELSQMKNKFISMISHEFRSPMAIISSAIDLLEDNELSEDEKIKFYQKMRSSIDQTLQLIDEVLLLGRATGRVELEHSPLDLEKYCSEIVETLQLTTGREHQIIYVCEGTSGQVGMDSFLLKQIIDNLLSNAIKYSPKSGMIRFTLSLQSNQAIFCIQDWGIGIPEQDQAKLFTAFKRAGNVYKIQGTGLGLAIVKQCVDLLHGKIEVESQEGCGTTFTVTLPLSLTEA</sequence>
<dbReference type="InterPro" id="IPR035965">
    <property type="entry name" value="PAS-like_dom_sf"/>
</dbReference>
<dbReference type="InterPro" id="IPR003661">
    <property type="entry name" value="HisK_dim/P_dom"/>
</dbReference>
<dbReference type="eggNOG" id="COG0745">
    <property type="taxonomic scope" value="Bacteria"/>
</dbReference>